<dbReference type="AlphaFoldDB" id="A0A9W7FCW8"/>
<dbReference type="Proteomes" id="UP001165082">
    <property type="component" value="Unassembled WGS sequence"/>
</dbReference>
<feature type="transmembrane region" description="Helical" evidence="6">
    <location>
        <begin position="340"/>
        <end position="362"/>
    </location>
</feature>
<gene>
    <name evidence="8" type="ORF">TrRE_jg2534</name>
</gene>
<evidence type="ECO:0000256" key="6">
    <source>
        <dbReference type="SAM" id="Phobius"/>
    </source>
</evidence>
<comment type="subcellular location">
    <subcellularLocation>
        <location evidence="1">Membrane</location>
        <topology evidence="1">Multi-pass membrane protein</topology>
    </subcellularLocation>
</comment>
<organism evidence="8 9">
    <name type="scientific">Triparma retinervis</name>
    <dbReference type="NCBI Taxonomy" id="2557542"/>
    <lineage>
        <taxon>Eukaryota</taxon>
        <taxon>Sar</taxon>
        <taxon>Stramenopiles</taxon>
        <taxon>Ochrophyta</taxon>
        <taxon>Bolidophyceae</taxon>
        <taxon>Parmales</taxon>
        <taxon>Triparmaceae</taxon>
        <taxon>Triparma</taxon>
    </lineage>
</organism>
<feature type="compositionally biased region" description="Low complexity" evidence="5">
    <location>
        <begin position="506"/>
        <end position="515"/>
    </location>
</feature>
<proteinExistence type="predicted"/>
<evidence type="ECO:0000256" key="5">
    <source>
        <dbReference type="SAM" id="MobiDB-lite"/>
    </source>
</evidence>
<keyword evidence="3 6" id="KW-1133">Transmembrane helix</keyword>
<dbReference type="PANTHER" id="PTHR12127:SF7">
    <property type="entry name" value="SD02261P"/>
    <property type="match status" value="1"/>
</dbReference>
<feature type="transmembrane region" description="Helical" evidence="6">
    <location>
        <begin position="25"/>
        <end position="46"/>
    </location>
</feature>
<reference evidence="8" key="1">
    <citation type="submission" date="2022-07" db="EMBL/GenBank/DDBJ databases">
        <title>Genome analysis of Parmales, a sister group of diatoms, reveals the evolutionary specialization of diatoms from phago-mixotrophs to photoautotrophs.</title>
        <authorList>
            <person name="Ban H."/>
            <person name="Sato S."/>
            <person name="Yoshikawa S."/>
            <person name="Kazumasa Y."/>
            <person name="Nakamura Y."/>
            <person name="Ichinomiya M."/>
            <person name="Saitoh K."/>
            <person name="Sato N."/>
            <person name="Blanc-Mathieu R."/>
            <person name="Endo H."/>
            <person name="Kuwata A."/>
            <person name="Ogata H."/>
        </authorList>
    </citation>
    <scope>NUCLEOTIDE SEQUENCE</scope>
</reference>
<evidence type="ECO:0000256" key="2">
    <source>
        <dbReference type="ARBA" id="ARBA00022692"/>
    </source>
</evidence>
<name>A0A9W7FCW8_9STRA</name>
<dbReference type="OrthoDB" id="263481at2759"/>
<evidence type="ECO:0000256" key="3">
    <source>
        <dbReference type="ARBA" id="ARBA00022989"/>
    </source>
</evidence>
<feature type="compositionally biased region" description="Basic and acidic residues" evidence="5">
    <location>
        <begin position="477"/>
        <end position="486"/>
    </location>
</feature>
<feature type="transmembrane region" description="Helical" evidence="6">
    <location>
        <begin position="397"/>
        <end position="418"/>
    </location>
</feature>
<feature type="region of interest" description="Disordered" evidence="5">
    <location>
        <begin position="209"/>
        <end position="244"/>
    </location>
</feature>
<comment type="caution">
    <text evidence="8">The sequence shown here is derived from an EMBL/GenBank/DDBJ whole genome shotgun (WGS) entry which is preliminary data.</text>
</comment>
<protein>
    <recommendedName>
        <fullName evidence="7">Polycystin cation channel PKD1/PKD2 domain-containing protein</fullName>
    </recommendedName>
</protein>
<dbReference type="Gene3D" id="1.10.287.70">
    <property type="match status" value="1"/>
</dbReference>
<evidence type="ECO:0000259" key="7">
    <source>
        <dbReference type="Pfam" id="PF08016"/>
    </source>
</evidence>
<feature type="domain" description="Polycystin cation channel PKD1/PKD2" evidence="7">
    <location>
        <begin position="301"/>
        <end position="419"/>
    </location>
</feature>
<evidence type="ECO:0000313" key="8">
    <source>
        <dbReference type="EMBL" id="GMI09773.1"/>
    </source>
</evidence>
<keyword evidence="4 6" id="KW-0472">Membrane</keyword>
<keyword evidence="9" id="KW-1185">Reference proteome</keyword>
<dbReference type="GO" id="GO:0072345">
    <property type="term" value="F:NAADP-sensitive calcium-release channel activity"/>
    <property type="evidence" value="ECO:0007669"/>
    <property type="project" value="TreeGrafter"/>
</dbReference>
<feature type="region of interest" description="Disordered" evidence="5">
    <location>
        <begin position="449"/>
        <end position="521"/>
    </location>
</feature>
<accession>A0A9W7FCW8</accession>
<feature type="compositionally biased region" description="Basic and acidic residues" evidence="5">
    <location>
        <begin position="209"/>
        <end position="223"/>
    </location>
</feature>
<dbReference type="GO" id="GO:0016020">
    <property type="term" value="C:membrane"/>
    <property type="evidence" value="ECO:0007669"/>
    <property type="project" value="UniProtKB-SubCell"/>
</dbReference>
<evidence type="ECO:0000256" key="1">
    <source>
        <dbReference type="ARBA" id="ARBA00004141"/>
    </source>
</evidence>
<sequence length="521" mass="57684">MTPEETLDLSPWAKWILYRKFPYKLLIHLTLVVITTTHVLTINRIFDSYSRAVGSTWASLLFPPGYQTGSERQWGMGYELYTVPSTLSHAQHLMESYYSLPYLAVDTVTIHDDPYVVGGNIGTPTLEIVRSGEETGTTMETNETVYEIEDPDKGWPLAKDEALQRAYENADIETLCWSGLVLGSLYMFLITRAVKRQVEIVRVISRERNRKDSKAGGGEERWNKGGGIKAGWSTPRGGGGKDGEGKGGWTGGNWWFNKSKRTGELRIKGREDGTDDDGMKEPLVTPTFGQKDKDALEDGPYRMVLGSATAGLWFSAVQYLEYFPRFYLLIWTLKTGIPRVLQFFVGIAPFFIGYALLGMTLFGDEEELFGDIQSTTCTLFSVVNGDSVLDVFNSLKYAFPIGDIYLYFYIMIFMYVVLMSSERGILGSSPATFQSRLMPAKLREVLRSVSRKGGEESSSEGSSSGSETESEGGGKSGGDDGDRDSDLNSSGFKMDDEEEFVKKGRSSSGRAAGGRMTLGGN</sequence>
<dbReference type="Pfam" id="PF08016">
    <property type="entry name" value="PKD_channel"/>
    <property type="match status" value="1"/>
</dbReference>
<evidence type="ECO:0000313" key="9">
    <source>
        <dbReference type="Proteomes" id="UP001165082"/>
    </source>
</evidence>
<dbReference type="EMBL" id="BRXZ01000338">
    <property type="protein sequence ID" value="GMI09773.1"/>
    <property type="molecule type" value="Genomic_DNA"/>
</dbReference>
<dbReference type="InterPro" id="IPR039031">
    <property type="entry name" value="Mucolipin"/>
</dbReference>
<evidence type="ECO:0000256" key="4">
    <source>
        <dbReference type="ARBA" id="ARBA00023136"/>
    </source>
</evidence>
<dbReference type="InterPro" id="IPR013122">
    <property type="entry name" value="PKD1_2_channel"/>
</dbReference>
<keyword evidence="2 6" id="KW-0812">Transmembrane</keyword>
<dbReference type="PANTHER" id="PTHR12127">
    <property type="entry name" value="MUCOLIPIN"/>
    <property type="match status" value="1"/>
</dbReference>